<gene>
    <name evidence="2" type="ORF">GIS00_21235</name>
</gene>
<evidence type="ECO:0000256" key="1">
    <source>
        <dbReference type="SAM" id="Phobius"/>
    </source>
</evidence>
<protein>
    <submittedName>
        <fullName evidence="2">Uncharacterized protein</fullName>
    </submittedName>
</protein>
<feature type="transmembrane region" description="Helical" evidence="1">
    <location>
        <begin position="77"/>
        <end position="103"/>
    </location>
</feature>
<comment type="caution">
    <text evidence="2">The sequence shown here is derived from an EMBL/GenBank/DDBJ whole genome shotgun (WGS) entry which is preliminary data.</text>
</comment>
<evidence type="ECO:0000313" key="3">
    <source>
        <dbReference type="Proteomes" id="UP000460221"/>
    </source>
</evidence>
<feature type="transmembrane region" description="Helical" evidence="1">
    <location>
        <begin position="110"/>
        <end position="130"/>
    </location>
</feature>
<keyword evidence="1" id="KW-0472">Membrane</keyword>
<dbReference type="AlphaFoldDB" id="A0A7K1FUF6"/>
<proteinExistence type="predicted"/>
<organism evidence="2 3">
    <name type="scientific">Nakamurella alba</name>
    <dbReference type="NCBI Taxonomy" id="2665158"/>
    <lineage>
        <taxon>Bacteria</taxon>
        <taxon>Bacillati</taxon>
        <taxon>Actinomycetota</taxon>
        <taxon>Actinomycetes</taxon>
        <taxon>Nakamurellales</taxon>
        <taxon>Nakamurellaceae</taxon>
        <taxon>Nakamurella</taxon>
    </lineage>
</organism>
<accession>A0A7K1FUF6</accession>
<dbReference type="EMBL" id="WLYK01000009">
    <property type="protein sequence ID" value="MTD16464.1"/>
    <property type="molecule type" value="Genomic_DNA"/>
</dbReference>
<dbReference type="RefSeq" id="WP_154770439.1">
    <property type="nucleotide sequence ID" value="NZ_WLYK01000009.1"/>
</dbReference>
<keyword evidence="3" id="KW-1185">Reference proteome</keyword>
<evidence type="ECO:0000313" key="2">
    <source>
        <dbReference type="EMBL" id="MTD16464.1"/>
    </source>
</evidence>
<name>A0A7K1FUF6_9ACTN</name>
<dbReference type="Proteomes" id="UP000460221">
    <property type="component" value="Unassembled WGS sequence"/>
</dbReference>
<sequence>MTSGPATGLRPVVVPVPRPDVLGSLFVVLGGVMGLLQLALSWTYVVAGVGLPGSATAPNGWGIYITMRAGSTVSASWAIGGYAVIGVGIAGAALVLLGLAMLAPLDHRPFGLAGLVLSLAAMGAAGWWLARSAQLMGQNLSALFANAGPGWYLFLIGGAIALVGSVKALASG</sequence>
<keyword evidence="1" id="KW-0812">Transmembrane</keyword>
<feature type="transmembrane region" description="Helical" evidence="1">
    <location>
        <begin position="21"/>
        <end position="45"/>
    </location>
</feature>
<feature type="transmembrane region" description="Helical" evidence="1">
    <location>
        <begin position="150"/>
        <end position="170"/>
    </location>
</feature>
<keyword evidence="1" id="KW-1133">Transmembrane helix</keyword>
<reference evidence="2 3" key="1">
    <citation type="submission" date="2019-11" db="EMBL/GenBank/DDBJ databases">
        <authorList>
            <person name="Jiang L.-Q."/>
        </authorList>
    </citation>
    <scope>NUCLEOTIDE SEQUENCE [LARGE SCALE GENOMIC DNA]</scope>
    <source>
        <strain evidence="2 3">YIM 132087</strain>
    </source>
</reference>